<dbReference type="Proteomes" id="UP000887578">
    <property type="component" value="Unplaced"/>
</dbReference>
<feature type="region of interest" description="Disordered" evidence="8">
    <location>
        <begin position="365"/>
        <end position="475"/>
    </location>
</feature>
<dbReference type="GO" id="GO:0006950">
    <property type="term" value="P:response to stress"/>
    <property type="evidence" value="ECO:0007669"/>
    <property type="project" value="UniProtKB-ARBA"/>
</dbReference>
<feature type="compositionally biased region" description="Polar residues" evidence="8">
    <location>
        <begin position="558"/>
        <end position="570"/>
    </location>
</feature>
<dbReference type="Gene3D" id="3.30.200.20">
    <property type="entry name" value="Phosphorylase Kinase, domain 1"/>
    <property type="match status" value="1"/>
</dbReference>
<dbReference type="InterPro" id="IPR011009">
    <property type="entry name" value="Kinase-like_dom_sf"/>
</dbReference>
<evidence type="ECO:0000256" key="6">
    <source>
        <dbReference type="ARBA" id="ARBA00022840"/>
    </source>
</evidence>
<proteinExistence type="inferred from homology"/>
<keyword evidence="4 7" id="KW-0547">Nucleotide-binding</keyword>
<feature type="compositionally biased region" description="Polar residues" evidence="8">
    <location>
        <begin position="436"/>
        <end position="448"/>
    </location>
</feature>
<dbReference type="PANTHER" id="PTHR46716:SF1">
    <property type="entry name" value="MITOGEN-ACTIVATED PROTEIN KINASE KINASE KINASE 7"/>
    <property type="match status" value="1"/>
</dbReference>
<organism evidence="10 11">
    <name type="scientific">Panagrolaimus davidi</name>
    <dbReference type="NCBI Taxonomy" id="227884"/>
    <lineage>
        <taxon>Eukaryota</taxon>
        <taxon>Metazoa</taxon>
        <taxon>Ecdysozoa</taxon>
        <taxon>Nematoda</taxon>
        <taxon>Chromadorea</taxon>
        <taxon>Rhabditida</taxon>
        <taxon>Tylenchina</taxon>
        <taxon>Panagrolaimomorpha</taxon>
        <taxon>Panagrolaimoidea</taxon>
        <taxon>Panagrolaimidae</taxon>
        <taxon>Panagrolaimus</taxon>
    </lineage>
</organism>
<dbReference type="PROSITE" id="PS00107">
    <property type="entry name" value="PROTEIN_KINASE_ATP"/>
    <property type="match status" value="1"/>
</dbReference>
<evidence type="ECO:0000256" key="7">
    <source>
        <dbReference type="PROSITE-ProRule" id="PRU10141"/>
    </source>
</evidence>
<dbReference type="AlphaFoldDB" id="A0A914PSH8"/>
<protein>
    <submittedName>
        <fullName evidence="11">Mitogen-activated protein kinase kinase kinase</fullName>
    </submittedName>
</protein>
<dbReference type="GO" id="GO:0006955">
    <property type="term" value="P:immune response"/>
    <property type="evidence" value="ECO:0007669"/>
    <property type="project" value="TreeGrafter"/>
</dbReference>
<dbReference type="GO" id="GO:0007254">
    <property type="term" value="P:JNK cascade"/>
    <property type="evidence" value="ECO:0007669"/>
    <property type="project" value="TreeGrafter"/>
</dbReference>
<sequence length="579" mass="64419">MNPLSLDVSPGPSEDNGYFSHGQQQHHYTRQPSRQTSHDSYNSSDNNESTIATNLSQAKYKIVGEQDIQFPAFNHTTHLGHGTYGTVIQVKYKNQKAALKILSSDVTFKAVNIEADLLHNVQHENIILLYAVYKSDQQTGLLLELMPGGSLHQLLHKHQQVRYYADHAIGWAYQCVSALAYLHKQGFLHRDLKPSNMLLSDNFMDLKLCDFGTAAKLRTIMTNNCGSAAYMAPEVFKQSKYDQKCDMYSFGISLWEIIARRYPVDANETNNYRVLWQTTMENKRPPQCTKIPKPLKDIIEQCWHQEPSARPEAKEILDCLQILMEFYGNRFKPLIDLTTNKQAFASTLHERPHVSLSSPADLDKAAKEAEALSPRVITPSAPFPSAPFADFENENNKPRRIAPPVPPRPSADSLTGHRRNRSQDFNHCAPIHTRYPSGNSSQSTSVNLLPTPPPYGLPSTHSPHSPQPPSSMPYSPCLTNATSPCIPQIPTQNSHPFIGFNQPSNIQGHPPPPYIPQPTHLVAPADPSPGIGWNLPRRSSEGPPSTTTDFGCGLGNGYVSNDSNKTSPSGSEAHRPKKK</sequence>
<dbReference type="GO" id="GO:0043123">
    <property type="term" value="P:positive regulation of canonical NF-kappaB signal transduction"/>
    <property type="evidence" value="ECO:0007669"/>
    <property type="project" value="TreeGrafter"/>
</dbReference>
<dbReference type="PANTHER" id="PTHR46716">
    <property type="entry name" value="MITOGEN-ACTIVATED PROTEIN KINASE KINASE KINASE 7"/>
    <property type="match status" value="1"/>
</dbReference>
<dbReference type="Gene3D" id="1.10.510.10">
    <property type="entry name" value="Transferase(Phosphotransferase) domain 1"/>
    <property type="match status" value="1"/>
</dbReference>
<dbReference type="PROSITE" id="PS00108">
    <property type="entry name" value="PROTEIN_KINASE_ST"/>
    <property type="match status" value="1"/>
</dbReference>
<dbReference type="GO" id="GO:0005524">
    <property type="term" value="F:ATP binding"/>
    <property type="evidence" value="ECO:0007669"/>
    <property type="project" value="UniProtKB-UniRule"/>
</dbReference>
<dbReference type="InterPro" id="IPR008271">
    <property type="entry name" value="Ser/Thr_kinase_AS"/>
</dbReference>
<reference evidence="11" key="1">
    <citation type="submission" date="2022-11" db="UniProtKB">
        <authorList>
            <consortium name="WormBaseParasite"/>
        </authorList>
    </citation>
    <scope>IDENTIFICATION</scope>
</reference>
<dbReference type="PRINTS" id="PR00109">
    <property type="entry name" value="TYRKINASE"/>
</dbReference>
<feature type="region of interest" description="Disordered" evidence="8">
    <location>
        <begin position="525"/>
        <end position="579"/>
    </location>
</feature>
<keyword evidence="5" id="KW-0418">Kinase</keyword>
<evidence type="ECO:0000256" key="1">
    <source>
        <dbReference type="ARBA" id="ARBA00006529"/>
    </source>
</evidence>
<keyword evidence="10" id="KW-1185">Reference proteome</keyword>
<dbReference type="InterPro" id="IPR001245">
    <property type="entry name" value="Ser-Thr/Tyr_kinase_cat_dom"/>
</dbReference>
<feature type="region of interest" description="Disordered" evidence="8">
    <location>
        <begin position="1"/>
        <end position="48"/>
    </location>
</feature>
<comment type="similarity">
    <text evidence="1">Belongs to the protein kinase superfamily. STE Ser/Thr protein kinase family. MAP kinase kinase kinase subfamily.</text>
</comment>
<evidence type="ECO:0000256" key="3">
    <source>
        <dbReference type="ARBA" id="ARBA00022679"/>
    </source>
</evidence>
<feature type="domain" description="Protein kinase" evidence="9">
    <location>
        <begin position="73"/>
        <end position="327"/>
    </location>
</feature>
<dbReference type="GO" id="GO:0019899">
    <property type="term" value="F:enzyme binding"/>
    <property type="evidence" value="ECO:0007669"/>
    <property type="project" value="UniProtKB-ARBA"/>
</dbReference>
<keyword evidence="3" id="KW-0808">Transferase</keyword>
<evidence type="ECO:0000259" key="9">
    <source>
        <dbReference type="PROSITE" id="PS50011"/>
    </source>
</evidence>
<dbReference type="WBParaSite" id="PDA_v2.g17798.t1">
    <property type="protein sequence ID" value="PDA_v2.g17798.t1"/>
    <property type="gene ID" value="PDA_v2.g17798"/>
</dbReference>
<dbReference type="PROSITE" id="PS50011">
    <property type="entry name" value="PROTEIN_KINASE_DOM"/>
    <property type="match status" value="1"/>
</dbReference>
<evidence type="ECO:0000256" key="5">
    <source>
        <dbReference type="ARBA" id="ARBA00022777"/>
    </source>
</evidence>
<keyword evidence="6 7" id="KW-0067">ATP-binding</keyword>
<dbReference type="SMART" id="SM00220">
    <property type="entry name" value="S_TKc"/>
    <property type="match status" value="1"/>
</dbReference>
<evidence type="ECO:0000313" key="11">
    <source>
        <dbReference type="WBParaSite" id="PDA_v2.g17798.t1"/>
    </source>
</evidence>
<accession>A0A914PSH8</accession>
<feature type="compositionally biased region" description="Polar residues" evidence="8">
    <location>
        <begin position="21"/>
        <end position="48"/>
    </location>
</feature>
<feature type="binding site" evidence="7">
    <location>
        <position position="100"/>
    </location>
    <ligand>
        <name>ATP</name>
        <dbReference type="ChEBI" id="CHEBI:30616"/>
    </ligand>
</feature>
<name>A0A914PSH8_9BILA</name>
<evidence type="ECO:0000256" key="2">
    <source>
        <dbReference type="ARBA" id="ARBA00022527"/>
    </source>
</evidence>
<dbReference type="SUPFAM" id="SSF56112">
    <property type="entry name" value="Protein kinase-like (PK-like)"/>
    <property type="match status" value="1"/>
</dbReference>
<evidence type="ECO:0000313" key="10">
    <source>
        <dbReference type="Proteomes" id="UP000887578"/>
    </source>
</evidence>
<keyword evidence="2" id="KW-0723">Serine/threonine-protein kinase</keyword>
<dbReference type="InterPro" id="IPR000719">
    <property type="entry name" value="Prot_kinase_dom"/>
</dbReference>
<dbReference type="GO" id="GO:0004709">
    <property type="term" value="F:MAP kinase kinase kinase activity"/>
    <property type="evidence" value="ECO:0007669"/>
    <property type="project" value="TreeGrafter"/>
</dbReference>
<dbReference type="InterPro" id="IPR017441">
    <property type="entry name" value="Protein_kinase_ATP_BS"/>
</dbReference>
<dbReference type="Pfam" id="PF00069">
    <property type="entry name" value="Pkinase"/>
    <property type="match status" value="1"/>
</dbReference>
<evidence type="ECO:0000256" key="8">
    <source>
        <dbReference type="SAM" id="MobiDB-lite"/>
    </source>
</evidence>
<evidence type="ECO:0000256" key="4">
    <source>
        <dbReference type="ARBA" id="ARBA00022741"/>
    </source>
</evidence>